<dbReference type="InterPro" id="IPR006439">
    <property type="entry name" value="HAD-SF_hydro_IA"/>
</dbReference>
<dbReference type="Gene3D" id="3.40.50.1000">
    <property type="entry name" value="HAD superfamily/HAD-like"/>
    <property type="match status" value="1"/>
</dbReference>
<comment type="cofactor">
    <cofactor evidence="3">
        <name>Mg(2+)</name>
        <dbReference type="ChEBI" id="CHEBI:18420"/>
    </cofactor>
    <cofactor evidence="3">
        <name>Co(2+)</name>
        <dbReference type="ChEBI" id="CHEBI:48828"/>
    </cofactor>
</comment>
<dbReference type="GO" id="GO:0006564">
    <property type="term" value="P:L-serine biosynthetic process"/>
    <property type="evidence" value="ECO:0007669"/>
    <property type="project" value="UniProtKB-UniRule"/>
</dbReference>
<evidence type="ECO:0000313" key="5">
    <source>
        <dbReference type="Proteomes" id="UP000070475"/>
    </source>
</evidence>
<comment type="pathway">
    <text evidence="3">Amino-acid biosynthesis; L-serine biosynthesis; L-serine from 3-phospho-D-glycerate: step 3/3.</text>
</comment>
<keyword evidence="3" id="KW-0718">Serine biosynthesis</keyword>
<evidence type="ECO:0000256" key="3">
    <source>
        <dbReference type="HAMAP-Rule" id="MF_02240"/>
    </source>
</evidence>
<dbReference type="InterPro" id="IPR044266">
    <property type="entry name" value="PSP_YsaA"/>
</dbReference>
<dbReference type="OrthoDB" id="9809962at2"/>
<dbReference type="RefSeq" id="WP_060860514.1">
    <property type="nucleotide sequence ID" value="NZ_LIRB01000124.1"/>
</dbReference>
<organism evidence="4 5">
    <name type="scientific">Paenibacillus riograndensis</name>
    <dbReference type="NCBI Taxonomy" id="483937"/>
    <lineage>
        <taxon>Bacteria</taxon>
        <taxon>Bacillati</taxon>
        <taxon>Bacillota</taxon>
        <taxon>Bacilli</taxon>
        <taxon>Bacillales</taxon>
        <taxon>Paenibacillaceae</taxon>
        <taxon>Paenibacillus</taxon>
        <taxon>Paenibacillus sonchi group</taxon>
    </lineage>
</organism>
<gene>
    <name evidence="4" type="ORF">AMQ84_11665</name>
</gene>
<dbReference type="AlphaFoldDB" id="A0A132U242"/>
<comment type="caution">
    <text evidence="4">The sequence shown here is derived from an EMBL/GenBank/DDBJ whole genome shotgun (WGS) entry which is preliminary data.</text>
</comment>
<dbReference type="PATRIC" id="fig|483937.3.peg.2714"/>
<keyword evidence="2 3" id="KW-0460">Magnesium</keyword>
<dbReference type="HAMAP" id="MF_02240">
    <property type="entry name" value="PSP"/>
    <property type="match status" value="1"/>
</dbReference>
<dbReference type="NCBIfam" id="TIGR01549">
    <property type="entry name" value="HAD-SF-IA-v1"/>
    <property type="match status" value="1"/>
</dbReference>
<dbReference type="PANTHER" id="PTHR46470:SF3">
    <property type="entry name" value="N-ACYLNEURAMINATE-9-PHOSPHATASE"/>
    <property type="match status" value="1"/>
</dbReference>
<comment type="catalytic activity">
    <reaction evidence="3">
        <text>O-phospho-L-serine + H2O = L-serine + phosphate</text>
        <dbReference type="Rhea" id="RHEA:21208"/>
        <dbReference type="ChEBI" id="CHEBI:15377"/>
        <dbReference type="ChEBI" id="CHEBI:33384"/>
        <dbReference type="ChEBI" id="CHEBI:43474"/>
        <dbReference type="ChEBI" id="CHEBI:57524"/>
        <dbReference type="EC" id="3.1.3.3"/>
    </reaction>
</comment>
<protein>
    <recommendedName>
        <fullName evidence="3">Phosphoserine phosphatase</fullName>
        <shortName evidence="3">PSP</shortName>
        <ecNumber evidence="3">3.1.3.3</ecNumber>
    </recommendedName>
</protein>
<dbReference type="GO" id="GO:0036424">
    <property type="term" value="F:L-phosphoserine phosphatase activity"/>
    <property type="evidence" value="ECO:0007669"/>
    <property type="project" value="UniProtKB-UniRule"/>
</dbReference>
<evidence type="ECO:0000256" key="1">
    <source>
        <dbReference type="ARBA" id="ARBA00022801"/>
    </source>
</evidence>
<comment type="function">
    <text evidence="3">Catalyzes the last step of the phosphorylated serine biosynthetic pathway, i.e. dephosphorylation of O-phospho-L-serine to form L-serine.</text>
</comment>
<dbReference type="SUPFAM" id="SSF56784">
    <property type="entry name" value="HAD-like"/>
    <property type="match status" value="1"/>
</dbReference>
<dbReference type="InterPro" id="IPR036412">
    <property type="entry name" value="HAD-like_sf"/>
</dbReference>
<dbReference type="SFLD" id="SFLDG01129">
    <property type="entry name" value="C1.5:_HAD__Beta-PGM__Phosphata"/>
    <property type="match status" value="1"/>
</dbReference>
<evidence type="ECO:0000313" key="4">
    <source>
        <dbReference type="EMBL" id="KWX77649.1"/>
    </source>
</evidence>
<dbReference type="PANTHER" id="PTHR46470">
    <property type="entry name" value="N-ACYLNEURAMINATE-9-PHOSPHATASE"/>
    <property type="match status" value="1"/>
</dbReference>
<dbReference type="EC" id="3.1.3.3" evidence="3"/>
<keyword evidence="3" id="KW-0028">Amino-acid biosynthesis</keyword>
<name>A0A132U242_9BACL</name>
<keyword evidence="1 3" id="KW-0378">Hydrolase</keyword>
<dbReference type="Gene3D" id="1.20.120.710">
    <property type="entry name" value="Haloacid dehalogenase hydrolase-like domain"/>
    <property type="match status" value="1"/>
</dbReference>
<reference evidence="4 5" key="1">
    <citation type="submission" date="2015-08" db="EMBL/GenBank/DDBJ databases">
        <title>Genomes of Paenibacillus riograndensis.</title>
        <authorList>
            <person name="Sant'Anna F.H."/>
            <person name="Souza R."/>
            <person name="Ambrosini A."/>
            <person name="Bach E."/>
            <person name="Fernandes G."/>
            <person name="Balsanelli E."/>
            <person name="Baura V.A."/>
            <person name="Pedrosa F.O."/>
            <person name="Souza E.M."/>
            <person name="Passaglia L."/>
        </authorList>
    </citation>
    <scope>NUCLEOTIDE SEQUENCE [LARGE SCALE GENOMIC DNA]</scope>
    <source>
        <strain evidence="4 5">CAS34</strain>
    </source>
</reference>
<dbReference type="EMBL" id="LIRB01000124">
    <property type="protein sequence ID" value="KWX77649.1"/>
    <property type="molecule type" value="Genomic_DNA"/>
</dbReference>
<dbReference type="Pfam" id="PF00702">
    <property type="entry name" value="Hydrolase"/>
    <property type="match status" value="1"/>
</dbReference>
<dbReference type="Proteomes" id="UP000070475">
    <property type="component" value="Unassembled WGS sequence"/>
</dbReference>
<accession>A0A132U242</accession>
<comment type="catalytic activity">
    <reaction evidence="3">
        <text>O-phospho-D-serine + H2O = D-serine + phosphate</text>
        <dbReference type="Rhea" id="RHEA:24873"/>
        <dbReference type="ChEBI" id="CHEBI:15377"/>
        <dbReference type="ChEBI" id="CHEBI:35247"/>
        <dbReference type="ChEBI" id="CHEBI:43474"/>
        <dbReference type="ChEBI" id="CHEBI:58680"/>
        <dbReference type="EC" id="3.1.3.3"/>
    </reaction>
</comment>
<keyword evidence="3" id="KW-0170">Cobalt</keyword>
<dbReference type="InterPro" id="IPR051400">
    <property type="entry name" value="HAD-like_hydrolase"/>
</dbReference>
<proteinExistence type="inferred from homology"/>
<sequence length="261" mass="29075">MPISAVLFDLDDTLLWDERSVEEAFRYASEAAGDSVDPRELEAAVRREARNLYESYETFPFTKLIGINPFEALWGNFTAGEQLEFRQMEQLAPVYRKESWRRGLAALGVEDEALAETLAAKFAAERRSRPYIYEETLQVLDELKGKVKLLLLTNGCPALQQEKLDGVPELVPYFDHVVISGSFGKGKPDKGIFTHAMNLLDITPEEGIMVGDKLTTDILGGLGAGLTTVWINRTGKASDPEIIPDYQIGHLSELLPLVETL</sequence>
<keyword evidence="5" id="KW-1185">Reference proteome</keyword>
<dbReference type="InterPro" id="IPR023214">
    <property type="entry name" value="HAD_sf"/>
</dbReference>
<evidence type="ECO:0000256" key="2">
    <source>
        <dbReference type="ARBA" id="ARBA00022842"/>
    </source>
</evidence>
<comment type="similarity">
    <text evidence="3">Belongs to the HAD-like hydrolase superfamily.</text>
</comment>
<dbReference type="SFLD" id="SFLDS00003">
    <property type="entry name" value="Haloacid_Dehalogenase"/>
    <property type="match status" value="1"/>
</dbReference>